<organism evidence="1 2">
    <name type="scientific">Methyloversatilis universalis (strain ATCC BAA-1314 / DSM 25237 / JCM 13912 / CCUG 52030 / FAM5)</name>
    <dbReference type="NCBI Taxonomy" id="1000565"/>
    <lineage>
        <taxon>Bacteria</taxon>
        <taxon>Pseudomonadati</taxon>
        <taxon>Pseudomonadota</taxon>
        <taxon>Betaproteobacteria</taxon>
        <taxon>Nitrosomonadales</taxon>
        <taxon>Sterolibacteriaceae</taxon>
        <taxon>Methyloversatilis</taxon>
    </lineage>
</organism>
<dbReference type="Proteomes" id="UP000005019">
    <property type="component" value="Unassembled WGS sequence"/>
</dbReference>
<evidence type="ECO:0008006" key="3">
    <source>
        <dbReference type="Google" id="ProtNLM"/>
    </source>
</evidence>
<evidence type="ECO:0000313" key="1">
    <source>
        <dbReference type="EMBL" id="EGK72874.1"/>
    </source>
</evidence>
<evidence type="ECO:0000313" key="2">
    <source>
        <dbReference type="Proteomes" id="UP000005019"/>
    </source>
</evidence>
<dbReference type="STRING" id="1000565.METUNv1_00703"/>
<dbReference type="EMBL" id="AFHG01000030">
    <property type="protein sequence ID" value="EGK72874.1"/>
    <property type="molecule type" value="Genomic_DNA"/>
</dbReference>
<dbReference type="eggNOG" id="COG3712">
    <property type="taxonomic scope" value="Bacteria"/>
</dbReference>
<sequence>MDRRRMLTTLLAGGAATPFAFEALVRDALARDSRTGLRGFRGEVSINGAPAGFNMEIRPGDTIRTGPGSEAIYVLGRDAFLQRGDSQVVFGSGAAASLMRVITGKLLSVFDKGQRRIATPAATIGIRGTGCYIEAAEERTYFCLCYGEAELARNSDPAQREIVRTRHHDKPLWLSDKPGGDMMSAAGVINHTDAELTLLEGLVGRKPPFAGAGWPPDNGY</sequence>
<comment type="caution">
    <text evidence="1">The sequence shown here is derived from an EMBL/GenBank/DDBJ whole genome shotgun (WGS) entry which is preliminary data.</text>
</comment>
<name>F5R983_METUF</name>
<dbReference type="OrthoDB" id="369729at2"/>
<gene>
    <name evidence="1" type="ORF">METUNv1_00703</name>
</gene>
<keyword evidence="2" id="KW-1185">Reference proteome</keyword>
<dbReference type="AlphaFoldDB" id="F5R983"/>
<dbReference type="RefSeq" id="WP_008058865.1">
    <property type="nucleotide sequence ID" value="NZ_AFHG01000030.1"/>
</dbReference>
<protein>
    <recommendedName>
        <fullName evidence="3">FecR protein domain-containing protein</fullName>
    </recommendedName>
</protein>
<proteinExistence type="predicted"/>
<reference evidence="1 2" key="1">
    <citation type="journal article" date="2011" name="J. Bacteriol.">
        <title>Genome sequence of Methyloversatilis universalis FAM5T, a methylotrophic representative of the order Rhodocyclales.</title>
        <authorList>
            <person name="Kittichotirat W."/>
            <person name="Good N.M."/>
            <person name="Hall R."/>
            <person name="Bringel F."/>
            <person name="Lajus A."/>
            <person name="Medigue C."/>
            <person name="Smalley N.E."/>
            <person name="Beck D."/>
            <person name="Bumgarner R."/>
            <person name="Vuilleumier S."/>
            <person name="Kalyuzhnaya M.G."/>
        </authorList>
    </citation>
    <scope>NUCLEOTIDE SEQUENCE [LARGE SCALE GENOMIC DNA]</scope>
    <source>
        <strain evidence="2">ATCC BAA-1314 / JCM 13912 / FAM5</strain>
    </source>
</reference>
<accession>F5R983</accession>